<comment type="caution">
    <text evidence="5">The sequence shown here is derived from an EMBL/GenBank/DDBJ whole genome shotgun (WGS) entry which is preliminary data.</text>
</comment>
<dbReference type="Proteomes" id="UP001548832">
    <property type="component" value="Unassembled WGS sequence"/>
</dbReference>
<dbReference type="Pfam" id="PF00196">
    <property type="entry name" value="GerE"/>
    <property type="match status" value="1"/>
</dbReference>
<name>A0ABV2DNK5_9HYPH</name>
<evidence type="ECO:0000256" key="3">
    <source>
        <dbReference type="ARBA" id="ARBA00023163"/>
    </source>
</evidence>
<dbReference type="InterPro" id="IPR016032">
    <property type="entry name" value="Sig_transdc_resp-reg_C-effctor"/>
</dbReference>
<dbReference type="RefSeq" id="WP_354463697.1">
    <property type="nucleotide sequence ID" value="NZ_JBEWSZ010000004.1"/>
</dbReference>
<dbReference type="Gene3D" id="1.10.10.10">
    <property type="entry name" value="Winged helix-like DNA-binding domain superfamily/Winged helix DNA-binding domain"/>
    <property type="match status" value="1"/>
</dbReference>
<dbReference type="PRINTS" id="PR00038">
    <property type="entry name" value="HTHLUXR"/>
</dbReference>
<sequence length="276" mass="30525">MTNAVHESLGLAIDAIGKREFYPALTEYLHRCLDYDNVIVIVFSGTAVPNVLYRKIYGPDVFRYLAEQYLAAAYLLDPIYHFHLRRGAPGLYRLLDVAPDQFRRSRYFKWYYGRIGITDEISVVLPIGDNATITISMGKDSSSGQDFSQRAEECLRSHEPVIMSLLRAHWGASESPSATDISATSITDGLIAAMRTHHGVLLSKRQAEVALLILQGHSSPSIGLHLGVSPQTVKVFRKQLYSKCNLSSQAELFALMMPILEGATSVKSAPAPVLDP</sequence>
<dbReference type="PROSITE" id="PS50043">
    <property type="entry name" value="HTH_LUXR_2"/>
    <property type="match status" value="1"/>
</dbReference>
<dbReference type="SMART" id="SM00421">
    <property type="entry name" value="HTH_LUXR"/>
    <property type="match status" value="1"/>
</dbReference>
<dbReference type="PANTHER" id="PTHR44688:SF16">
    <property type="entry name" value="DNA-BINDING TRANSCRIPTIONAL ACTIVATOR DEVR_DOSR"/>
    <property type="match status" value="1"/>
</dbReference>
<keyword evidence="3" id="KW-0804">Transcription</keyword>
<dbReference type="EMBL" id="JBEWSZ010000004">
    <property type="protein sequence ID" value="MET2831588.1"/>
    <property type="molecule type" value="Genomic_DNA"/>
</dbReference>
<accession>A0ABV2DNK5</accession>
<keyword evidence="2" id="KW-0238">DNA-binding</keyword>
<protein>
    <submittedName>
        <fullName evidence="5">Helix-turn-helix transcriptional regulator</fullName>
    </submittedName>
</protein>
<dbReference type="InterPro" id="IPR036388">
    <property type="entry name" value="WH-like_DNA-bd_sf"/>
</dbReference>
<dbReference type="PANTHER" id="PTHR44688">
    <property type="entry name" value="DNA-BINDING TRANSCRIPTIONAL ACTIVATOR DEVR_DOSR"/>
    <property type="match status" value="1"/>
</dbReference>
<proteinExistence type="predicted"/>
<evidence type="ECO:0000313" key="5">
    <source>
        <dbReference type="EMBL" id="MET2831588.1"/>
    </source>
</evidence>
<dbReference type="InterPro" id="IPR000792">
    <property type="entry name" value="Tscrpt_reg_LuxR_C"/>
</dbReference>
<organism evidence="5 6">
    <name type="scientific">Mesorhizobium shangrilense</name>
    <dbReference type="NCBI Taxonomy" id="460060"/>
    <lineage>
        <taxon>Bacteria</taxon>
        <taxon>Pseudomonadati</taxon>
        <taxon>Pseudomonadota</taxon>
        <taxon>Alphaproteobacteria</taxon>
        <taxon>Hyphomicrobiales</taxon>
        <taxon>Phyllobacteriaceae</taxon>
        <taxon>Mesorhizobium</taxon>
    </lineage>
</organism>
<evidence type="ECO:0000259" key="4">
    <source>
        <dbReference type="PROSITE" id="PS50043"/>
    </source>
</evidence>
<feature type="domain" description="HTH luxR-type" evidence="4">
    <location>
        <begin position="195"/>
        <end position="260"/>
    </location>
</feature>
<gene>
    <name evidence="5" type="ORF">ABVQ20_32040</name>
</gene>
<keyword evidence="1" id="KW-0805">Transcription regulation</keyword>
<dbReference type="SUPFAM" id="SSF46894">
    <property type="entry name" value="C-terminal effector domain of the bipartite response regulators"/>
    <property type="match status" value="1"/>
</dbReference>
<evidence type="ECO:0000256" key="2">
    <source>
        <dbReference type="ARBA" id="ARBA00023125"/>
    </source>
</evidence>
<keyword evidence="6" id="KW-1185">Reference proteome</keyword>
<evidence type="ECO:0000313" key="6">
    <source>
        <dbReference type="Proteomes" id="UP001548832"/>
    </source>
</evidence>
<evidence type="ECO:0000256" key="1">
    <source>
        <dbReference type="ARBA" id="ARBA00023015"/>
    </source>
</evidence>
<reference evidence="5 6" key="1">
    <citation type="submission" date="2024-06" db="EMBL/GenBank/DDBJ databases">
        <authorList>
            <person name="Kim D.-U."/>
        </authorList>
    </citation>
    <scope>NUCLEOTIDE SEQUENCE [LARGE SCALE GENOMIC DNA]</scope>
    <source>
        <strain evidence="5 6">KACC15460</strain>
    </source>
</reference>